<evidence type="ECO:0000259" key="1">
    <source>
        <dbReference type="Pfam" id="PF07833"/>
    </source>
</evidence>
<dbReference type="EMBL" id="AP022557">
    <property type="protein sequence ID" value="BBW98749.1"/>
    <property type="molecule type" value="Genomic_DNA"/>
</dbReference>
<keyword evidence="3" id="KW-1185">Reference proteome</keyword>
<dbReference type="AlphaFoldDB" id="A0A679FUS4"/>
<evidence type="ECO:0000313" key="3">
    <source>
        <dbReference type="Proteomes" id="UP000501421"/>
    </source>
</evidence>
<dbReference type="InterPro" id="IPR012854">
    <property type="entry name" value="Cu_amine_oxidase-like_N"/>
</dbReference>
<reference evidence="3" key="1">
    <citation type="journal article" date="2020" name="Microbiol. Resour. Announc.">
        <title>Complete Genome Sequence of Geobacillus sp. Strain E55-1, Isolated from Mine Geyser in Japan.</title>
        <authorList>
            <person name="Miyazaki K."/>
            <person name="Hase E."/>
            <person name="Tokito N."/>
        </authorList>
    </citation>
    <scope>NUCLEOTIDE SEQUENCE [LARGE SCALE GENOMIC DNA]</scope>
    <source>
        <strain evidence="3">E55-1</strain>
    </source>
</reference>
<dbReference type="Pfam" id="PF07833">
    <property type="entry name" value="Cu_amine_oxidN1"/>
    <property type="match status" value="1"/>
</dbReference>
<dbReference type="Proteomes" id="UP000501421">
    <property type="component" value="Chromosome"/>
</dbReference>
<name>A0A679FUS4_9BACL</name>
<proteinExistence type="predicted"/>
<sequence length="430" mass="47412">MIKNINVSENTRLHMSTIYTRNEIKKRIIKSFNFSLKGFLISTTLFSSTLITAGNVFASENPVKTTSYSVSQVSTSKISYKNSIIIDGVKQNFKQGVVIQNKVAHIPVKETLEKLGAKVTYNSKTKQLTVVKDKTTVVLTIGKDTALVNKKASKIGGKVFVYKGVTVVPAGVLNFFNCKVSVDMKNANVSIAYATSSVKSNSSSSKSGSSTATQTQNKKQVVKGITVDYGRHTYGVKNQAEYNKVMEIVRNALKGIDKEPWIEGRLAKYYDMYLDGVRKENYNVGSLDYVGMFQAEQSLKGLVDKKVSIEEIKKIYKIRRVASDLLKGAKDPRNGKPSSAYDALVNKLSDCDSGAQVYSAVYDAMGYNTMILAGNNHAAAFVQIGDNWYELPSLRLVDMTEPLDKDGYVLVQPTNGDIYNKDGTFTKAKN</sequence>
<dbReference type="InterPro" id="IPR036582">
    <property type="entry name" value="Mao_N_sf"/>
</dbReference>
<organism evidence="2 3">
    <name type="scientific">Geobacillus subterraneus</name>
    <dbReference type="NCBI Taxonomy" id="129338"/>
    <lineage>
        <taxon>Bacteria</taxon>
        <taxon>Bacillati</taxon>
        <taxon>Bacillota</taxon>
        <taxon>Bacilli</taxon>
        <taxon>Bacillales</taxon>
        <taxon>Anoxybacillaceae</taxon>
        <taxon>Geobacillus</taxon>
    </lineage>
</organism>
<accession>A0A679FUS4</accession>
<dbReference type="RefSeq" id="WP_033844479.1">
    <property type="nucleotide sequence ID" value="NZ_AP022557.1"/>
</dbReference>
<gene>
    <name evidence="2" type="ORF">GsuE55_35820</name>
</gene>
<dbReference type="Gene3D" id="3.30.457.10">
    <property type="entry name" value="Copper amine oxidase-like, N-terminal domain"/>
    <property type="match status" value="1"/>
</dbReference>
<evidence type="ECO:0000313" key="2">
    <source>
        <dbReference type="EMBL" id="BBW98749.1"/>
    </source>
</evidence>
<protein>
    <recommendedName>
        <fullName evidence="1">Copper amine oxidase-like N-terminal domain-containing protein</fullName>
    </recommendedName>
</protein>
<feature type="domain" description="Copper amine oxidase-like N-terminal" evidence="1">
    <location>
        <begin position="86"/>
        <end position="191"/>
    </location>
</feature>
<dbReference type="SUPFAM" id="SSF55383">
    <property type="entry name" value="Copper amine oxidase, domain N"/>
    <property type="match status" value="1"/>
</dbReference>